<gene>
    <name evidence="1" type="ORF">RND81_02G118300</name>
</gene>
<protein>
    <submittedName>
        <fullName evidence="1">Uncharacterized protein</fullName>
    </submittedName>
</protein>
<evidence type="ECO:0000313" key="2">
    <source>
        <dbReference type="Proteomes" id="UP001443914"/>
    </source>
</evidence>
<dbReference type="InterPro" id="IPR053085">
    <property type="entry name" value="Jasmonate-induced_protein"/>
</dbReference>
<keyword evidence="2" id="KW-1185">Reference proteome</keyword>
<dbReference type="EMBL" id="JBDFQZ010000002">
    <property type="protein sequence ID" value="KAK9749330.1"/>
    <property type="molecule type" value="Genomic_DNA"/>
</dbReference>
<reference evidence="1 2" key="1">
    <citation type="submission" date="2024-03" db="EMBL/GenBank/DDBJ databases">
        <title>WGS assembly of Saponaria officinalis var. Norfolk2.</title>
        <authorList>
            <person name="Jenkins J."/>
            <person name="Shu S."/>
            <person name="Grimwood J."/>
            <person name="Barry K."/>
            <person name="Goodstein D."/>
            <person name="Schmutz J."/>
            <person name="Leebens-Mack J."/>
            <person name="Osbourn A."/>
        </authorList>
    </citation>
    <scope>NUCLEOTIDE SEQUENCE [LARGE SCALE GENOMIC DNA]</scope>
    <source>
        <strain evidence="2">cv. Norfolk2</strain>
        <strain evidence="1">JIC</strain>
        <tissue evidence="1">Leaf</tissue>
    </source>
</reference>
<evidence type="ECO:0000313" key="1">
    <source>
        <dbReference type="EMBL" id="KAK9749329.1"/>
    </source>
</evidence>
<sequence>MASDQMQKVATSVELLGQKQKGAQVTMLNQTPTSMKLFRSVTWAGSAAPGYPAGIQPGRSVVFNNLANPCLGSKAAVFYATDCQLNPLAWVLAWDAPIDYTPTSNKVFVLCGPRSVIESMTDDQVLVALETSSSSSKCPGASATINYLPDKKIAAVSANFGGL</sequence>
<dbReference type="EMBL" id="JBDFQZ010000002">
    <property type="protein sequence ID" value="KAK9749329.1"/>
    <property type="molecule type" value="Genomic_DNA"/>
</dbReference>
<comment type="caution">
    <text evidence="1">The sequence shown here is derived from an EMBL/GenBank/DDBJ whole genome shotgun (WGS) entry which is preliminary data.</text>
</comment>
<dbReference type="AlphaFoldDB" id="A0AAW1ML12"/>
<organism evidence="1 2">
    <name type="scientific">Saponaria officinalis</name>
    <name type="common">Common soapwort</name>
    <name type="synonym">Lychnis saponaria</name>
    <dbReference type="NCBI Taxonomy" id="3572"/>
    <lineage>
        <taxon>Eukaryota</taxon>
        <taxon>Viridiplantae</taxon>
        <taxon>Streptophyta</taxon>
        <taxon>Embryophyta</taxon>
        <taxon>Tracheophyta</taxon>
        <taxon>Spermatophyta</taxon>
        <taxon>Magnoliopsida</taxon>
        <taxon>eudicotyledons</taxon>
        <taxon>Gunneridae</taxon>
        <taxon>Pentapetalae</taxon>
        <taxon>Caryophyllales</taxon>
        <taxon>Caryophyllaceae</taxon>
        <taxon>Caryophylleae</taxon>
        <taxon>Saponaria</taxon>
    </lineage>
</organism>
<accession>A0AAW1ML12</accession>
<dbReference type="Proteomes" id="UP001443914">
    <property type="component" value="Unassembled WGS sequence"/>
</dbReference>
<name>A0AAW1ML12_SAPOF</name>
<dbReference type="PANTHER" id="PTHR36482">
    <property type="entry name" value="OSJNBA0024J22.15 PROTEIN"/>
    <property type="match status" value="1"/>
</dbReference>
<proteinExistence type="predicted"/>
<dbReference type="PANTHER" id="PTHR36482:SF6">
    <property type="entry name" value="JASMONATE-INDUCED PROTEIN HOMOLOG"/>
    <property type="match status" value="1"/>
</dbReference>